<feature type="domain" description="O-methyltransferase dimerisation" evidence="5">
    <location>
        <begin position="78"/>
        <end position="150"/>
    </location>
</feature>
<dbReference type="InterPro" id="IPR036388">
    <property type="entry name" value="WH-like_DNA-bd_sf"/>
</dbReference>
<dbReference type="PANTHER" id="PTHR43712">
    <property type="entry name" value="PUTATIVE (AFU_ORTHOLOGUE AFUA_4G14580)-RELATED"/>
    <property type="match status" value="1"/>
</dbReference>
<dbReference type="OrthoDB" id="2410195at2759"/>
<dbReference type="Pfam" id="PF00891">
    <property type="entry name" value="Methyltransf_2"/>
    <property type="match status" value="1"/>
</dbReference>
<dbReference type="InterPro" id="IPR012967">
    <property type="entry name" value="COMT_dimerisation"/>
</dbReference>
<name>A0A2J6R229_HYAVF</name>
<evidence type="ECO:0000256" key="1">
    <source>
        <dbReference type="ARBA" id="ARBA00022603"/>
    </source>
</evidence>
<reference evidence="6 7" key="1">
    <citation type="submission" date="2016-04" db="EMBL/GenBank/DDBJ databases">
        <title>A degradative enzymes factory behind the ericoid mycorrhizal symbiosis.</title>
        <authorList>
            <consortium name="DOE Joint Genome Institute"/>
            <person name="Martino E."/>
            <person name="Morin E."/>
            <person name="Grelet G."/>
            <person name="Kuo A."/>
            <person name="Kohler A."/>
            <person name="Daghino S."/>
            <person name="Barry K."/>
            <person name="Choi C."/>
            <person name="Cichocki N."/>
            <person name="Clum A."/>
            <person name="Copeland A."/>
            <person name="Hainaut M."/>
            <person name="Haridas S."/>
            <person name="Labutti K."/>
            <person name="Lindquist E."/>
            <person name="Lipzen A."/>
            <person name="Khouja H.-R."/>
            <person name="Murat C."/>
            <person name="Ohm R."/>
            <person name="Olson A."/>
            <person name="Spatafora J."/>
            <person name="Veneault-Fourrey C."/>
            <person name="Henrissat B."/>
            <person name="Grigoriev I."/>
            <person name="Martin F."/>
            <person name="Perotto S."/>
        </authorList>
    </citation>
    <scope>NUCLEOTIDE SEQUENCE [LARGE SCALE GENOMIC DNA]</scope>
    <source>
        <strain evidence="6 7">F</strain>
    </source>
</reference>
<evidence type="ECO:0000256" key="2">
    <source>
        <dbReference type="ARBA" id="ARBA00022679"/>
    </source>
</evidence>
<dbReference type="GO" id="GO:0046983">
    <property type="term" value="F:protein dimerization activity"/>
    <property type="evidence" value="ECO:0007669"/>
    <property type="project" value="InterPro"/>
</dbReference>
<evidence type="ECO:0000313" key="7">
    <source>
        <dbReference type="Proteomes" id="UP000235786"/>
    </source>
</evidence>
<evidence type="ECO:0000259" key="4">
    <source>
        <dbReference type="Pfam" id="PF00891"/>
    </source>
</evidence>
<proteinExistence type="predicted"/>
<dbReference type="PANTHER" id="PTHR43712:SF1">
    <property type="entry name" value="HYPOTHETICAL O-METHYLTRANSFERASE (EUROFUNG)-RELATED"/>
    <property type="match status" value="1"/>
</dbReference>
<evidence type="ECO:0000259" key="5">
    <source>
        <dbReference type="Pfam" id="PF08100"/>
    </source>
</evidence>
<dbReference type="InterPro" id="IPR001077">
    <property type="entry name" value="COMT_C"/>
</dbReference>
<dbReference type="InterPro" id="IPR029063">
    <property type="entry name" value="SAM-dependent_MTases_sf"/>
</dbReference>
<feature type="domain" description="O-methyltransferase C-terminal" evidence="4">
    <location>
        <begin position="198"/>
        <end position="394"/>
    </location>
</feature>
<keyword evidence="2" id="KW-0808">Transferase</keyword>
<sequence>MDKETITRQLAAITQALEDVTKELKVYSSVVQDGTVGKNLEGLGRISESYEDLVASVRSLNRAARGPVDLLLSQVEHIAFIGAVRALLEMGIFDALPPDGSSLSADVLAEKLKVEKDLLIRLMRVATPELFAEVGRHTYAHTPYSLIYLAPPLRSMFKFMLGAGAEYPTVFTQLSEFFKAEGWKSPNSATNNPYTFAHHLSGMTMFDHAKANPEYFSNFNMALSSQGIAILFVVGIFPFREELSKLEPKDDTVLVVDVGGGLGHATKQIKELIGDLKGRVILQDRPIVIEDIKEDLGEIEKMGHDFFTPNPVKGALTYYIRRCLHDWNDETCIEILKNIACSMTAESRLLIAECVLPEQRVNVDASWLDLIMMTFGGRERTEEQWRQIVDAAGLRLEKTYSMSGTHYGVVEAYLK</sequence>
<keyword evidence="3" id="KW-0949">S-adenosyl-L-methionine</keyword>
<dbReference type="GO" id="GO:0032259">
    <property type="term" value="P:methylation"/>
    <property type="evidence" value="ECO:0007669"/>
    <property type="project" value="UniProtKB-KW"/>
</dbReference>
<evidence type="ECO:0000313" key="6">
    <source>
        <dbReference type="EMBL" id="PMD32529.1"/>
    </source>
</evidence>
<dbReference type="Proteomes" id="UP000235786">
    <property type="component" value="Unassembled WGS sequence"/>
</dbReference>
<dbReference type="GO" id="GO:0008171">
    <property type="term" value="F:O-methyltransferase activity"/>
    <property type="evidence" value="ECO:0007669"/>
    <property type="project" value="InterPro"/>
</dbReference>
<organism evidence="6 7">
    <name type="scientific">Hyaloscypha variabilis (strain UAMH 11265 / GT02V1 / F)</name>
    <name type="common">Meliniomyces variabilis</name>
    <dbReference type="NCBI Taxonomy" id="1149755"/>
    <lineage>
        <taxon>Eukaryota</taxon>
        <taxon>Fungi</taxon>
        <taxon>Dikarya</taxon>
        <taxon>Ascomycota</taxon>
        <taxon>Pezizomycotina</taxon>
        <taxon>Leotiomycetes</taxon>
        <taxon>Helotiales</taxon>
        <taxon>Hyaloscyphaceae</taxon>
        <taxon>Hyaloscypha</taxon>
        <taxon>Hyaloscypha variabilis</taxon>
    </lineage>
</organism>
<dbReference type="AlphaFoldDB" id="A0A2J6R229"/>
<dbReference type="SUPFAM" id="SSF53335">
    <property type="entry name" value="S-adenosyl-L-methionine-dependent methyltransferases"/>
    <property type="match status" value="1"/>
</dbReference>
<dbReference type="InterPro" id="IPR016461">
    <property type="entry name" value="COMT-like"/>
</dbReference>
<dbReference type="EMBL" id="KZ613958">
    <property type="protein sequence ID" value="PMD32529.1"/>
    <property type="molecule type" value="Genomic_DNA"/>
</dbReference>
<keyword evidence="1" id="KW-0489">Methyltransferase</keyword>
<gene>
    <name evidence="6" type="ORF">L207DRAFT_548237</name>
</gene>
<dbReference type="InterPro" id="IPR036390">
    <property type="entry name" value="WH_DNA-bd_sf"/>
</dbReference>
<dbReference type="Gene3D" id="3.40.50.150">
    <property type="entry name" value="Vaccinia Virus protein VP39"/>
    <property type="match status" value="1"/>
</dbReference>
<dbReference type="Gene3D" id="1.10.10.10">
    <property type="entry name" value="Winged helix-like DNA-binding domain superfamily/Winged helix DNA-binding domain"/>
    <property type="match status" value="1"/>
</dbReference>
<dbReference type="PROSITE" id="PS51683">
    <property type="entry name" value="SAM_OMT_II"/>
    <property type="match status" value="1"/>
</dbReference>
<accession>A0A2J6R229</accession>
<keyword evidence="7" id="KW-1185">Reference proteome</keyword>
<protein>
    <submittedName>
        <fullName evidence="6">O-methyltransferas-like protein</fullName>
    </submittedName>
</protein>
<dbReference type="SUPFAM" id="SSF46785">
    <property type="entry name" value="Winged helix' DNA-binding domain"/>
    <property type="match status" value="1"/>
</dbReference>
<dbReference type="Pfam" id="PF08100">
    <property type="entry name" value="Dimerisation"/>
    <property type="match status" value="1"/>
</dbReference>
<evidence type="ECO:0000256" key="3">
    <source>
        <dbReference type="ARBA" id="ARBA00022691"/>
    </source>
</evidence>